<dbReference type="Gene3D" id="1.20.5.170">
    <property type="match status" value="1"/>
</dbReference>
<feature type="region of interest" description="Disordered" evidence="1">
    <location>
        <begin position="278"/>
        <end position="316"/>
    </location>
</feature>
<proteinExistence type="predicted"/>
<dbReference type="STRING" id="945553.A0A0D2PH08"/>
<feature type="compositionally biased region" description="Low complexity" evidence="1">
    <location>
        <begin position="203"/>
        <end position="213"/>
    </location>
</feature>
<name>A0A0D2PH08_HYPSF</name>
<evidence type="ECO:0000313" key="4">
    <source>
        <dbReference type="Proteomes" id="UP000054270"/>
    </source>
</evidence>
<evidence type="ECO:0000259" key="2">
    <source>
        <dbReference type="PROSITE" id="PS00036"/>
    </source>
</evidence>
<feature type="region of interest" description="Disordered" evidence="1">
    <location>
        <begin position="1"/>
        <end position="55"/>
    </location>
</feature>
<feature type="region of interest" description="Disordered" evidence="1">
    <location>
        <begin position="145"/>
        <end position="225"/>
    </location>
</feature>
<dbReference type="PROSITE" id="PS00036">
    <property type="entry name" value="BZIP_BASIC"/>
    <property type="match status" value="1"/>
</dbReference>
<dbReference type="AlphaFoldDB" id="A0A0D2PH08"/>
<feature type="compositionally biased region" description="Low complexity" evidence="1">
    <location>
        <begin position="284"/>
        <end position="295"/>
    </location>
</feature>
<dbReference type="PANTHER" id="PTHR38116:SF9">
    <property type="entry name" value="BZIP DOMAIN-CONTAINING PROTEIN"/>
    <property type="match status" value="1"/>
</dbReference>
<dbReference type="EMBL" id="KN817518">
    <property type="protein sequence ID" value="KJA30114.1"/>
    <property type="molecule type" value="Genomic_DNA"/>
</dbReference>
<evidence type="ECO:0000256" key="1">
    <source>
        <dbReference type="SAM" id="MobiDB-lite"/>
    </source>
</evidence>
<dbReference type="GO" id="GO:0003700">
    <property type="term" value="F:DNA-binding transcription factor activity"/>
    <property type="evidence" value="ECO:0007669"/>
    <property type="project" value="InterPro"/>
</dbReference>
<dbReference type="InterPro" id="IPR046347">
    <property type="entry name" value="bZIP_sf"/>
</dbReference>
<dbReference type="OrthoDB" id="2245989at2759"/>
<feature type="compositionally biased region" description="Polar residues" evidence="1">
    <location>
        <begin position="154"/>
        <end position="171"/>
    </location>
</feature>
<dbReference type="OMA" id="PKKNDAY"/>
<dbReference type="PANTHER" id="PTHR38116">
    <property type="entry name" value="CHROMOSOME 7, WHOLE GENOME SHOTGUN SEQUENCE"/>
    <property type="match status" value="1"/>
</dbReference>
<evidence type="ECO:0000313" key="3">
    <source>
        <dbReference type="EMBL" id="KJA30114.1"/>
    </source>
</evidence>
<dbReference type="InterPro" id="IPR021833">
    <property type="entry name" value="DUF3425"/>
</dbReference>
<dbReference type="SUPFAM" id="SSF57959">
    <property type="entry name" value="Leucine zipper domain"/>
    <property type="match status" value="1"/>
</dbReference>
<keyword evidence="4" id="KW-1185">Reference proteome</keyword>
<dbReference type="CDD" id="cd14688">
    <property type="entry name" value="bZIP_YAP"/>
    <property type="match status" value="1"/>
</dbReference>
<dbReference type="Proteomes" id="UP000054270">
    <property type="component" value="Unassembled WGS sequence"/>
</dbReference>
<accession>A0A0D2PH08</accession>
<organism evidence="3 4">
    <name type="scientific">Hypholoma sublateritium (strain FD-334 SS-4)</name>
    <dbReference type="NCBI Taxonomy" id="945553"/>
    <lineage>
        <taxon>Eukaryota</taxon>
        <taxon>Fungi</taxon>
        <taxon>Dikarya</taxon>
        <taxon>Basidiomycota</taxon>
        <taxon>Agaricomycotina</taxon>
        <taxon>Agaricomycetes</taxon>
        <taxon>Agaricomycetidae</taxon>
        <taxon>Agaricales</taxon>
        <taxon>Agaricineae</taxon>
        <taxon>Strophariaceae</taxon>
        <taxon>Hypholoma</taxon>
    </lineage>
</organism>
<dbReference type="Pfam" id="PF00170">
    <property type="entry name" value="bZIP_1"/>
    <property type="match status" value="1"/>
</dbReference>
<sequence>MPEGKEARLRDRSISGDFEDSDFESHAGDANPPGKPGRKKNPNSQAARRDQNRIAQREFRLRKQQRIRDLEARVEILSGGKDEALGEMRNITKDLMAENQTLRNLLKSLSAFIGEGAGGLLPKLGWDLTDFNDFINKSETDTAWEGFHRRKKGQNPNADGESSNAPSSMTLPSKRPADGDPLGSRAKKSRNDEHDKDDQNGFSLLASMSGSSSIQPSLYPPAPRLERNGIFSDMLGGPNGSPMFMHSTGAPASSQYNGAGGSNLDRYSSSYLPNVNINMDHRTSSSYDSPSTSLSQHQDANDTNGTDDQDGEDDPKKNEAYKLIHYHLENYKRNTSYCLPASLRPTIVQRTIPHESIMDVVLHPELRDRMILLRQRFELADCMMDLRKSVIIHGDDVLAHSNWEVGEQFIRKYNFLIDAPILKITNRWRRERGEPELVLPDDRIGA</sequence>
<dbReference type="SMART" id="SM00338">
    <property type="entry name" value="BRLZ"/>
    <property type="match status" value="1"/>
</dbReference>
<gene>
    <name evidence="3" type="ORF">HYPSUDRAFT_32185</name>
</gene>
<feature type="compositionally biased region" description="Basic and acidic residues" evidence="1">
    <location>
        <begin position="189"/>
        <end position="199"/>
    </location>
</feature>
<feature type="domain" description="BZIP" evidence="2">
    <location>
        <begin position="48"/>
        <end position="62"/>
    </location>
</feature>
<dbReference type="InterPro" id="IPR004827">
    <property type="entry name" value="bZIP"/>
</dbReference>
<reference evidence="4" key="1">
    <citation type="submission" date="2014-04" db="EMBL/GenBank/DDBJ databases">
        <title>Evolutionary Origins and Diversification of the Mycorrhizal Mutualists.</title>
        <authorList>
            <consortium name="DOE Joint Genome Institute"/>
            <consortium name="Mycorrhizal Genomics Consortium"/>
            <person name="Kohler A."/>
            <person name="Kuo A."/>
            <person name="Nagy L.G."/>
            <person name="Floudas D."/>
            <person name="Copeland A."/>
            <person name="Barry K.W."/>
            <person name="Cichocki N."/>
            <person name="Veneault-Fourrey C."/>
            <person name="LaButti K."/>
            <person name="Lindquist E.A."/>
            <person name="Lipzen A."/>
            <person name="Lundell T."/>
            <person name="Morin E."/>
            <person name="Murat C."/>
            <person name="Riley R."/>
            <person name="Ohm R."/>
            <person name="Sun H."/>
            <person name="Tunlid A."/>
            <person name="Henrissat B."/>
            <person name="Grigoriev I.V."/>
            <person name="Hibbett D.S."/>
            <person name="Martin F."/>
        </authorList>
    </citation>
    <scope>NUCLEOTIDE SEQUENCE [LARGE SCALE GENOMIC DNA]</scope>
    <source>
        <strain evidence="4">FD-334 SS-4</strain>
    </source>
</reference>
<protein>
    <recommendedName>
        <fullName evidence="2">BZIP domain-containing protein</fullName>
    </recommendedName>
</protein>
<dbReference type="Pfam" id="PF11905">
    <property type="entry name" value="DUF3425"/>
    <property type="match status" value="1"/>
</dbReference>
<feature type="compositionally biased region" description="Basic and acidic residues" evidence="1">
    <location>
        <begin position="1"/>
        <end position="14"/>
    </location>
</feature>